<protein>
    <recommendedName>
        <fullName evidence="4">Transmembrane protein</fullName>
    </recommendedName>
</protein>
<organism evidence="2 3">
    <name type="scientific">Cadophora malorum</name>
    <dbReference type="NCBI Taxonomy" id="108018"/>
    <lineage>
        <taxon>Eukaryota</taxon>
        <taxon>Fungi</taxon>
        <taxon>Dikarya</taxon>
        <taxon>Ascomycota</taxon>
        <taxon>Pezizomycotina</taxon>
        <taxon>Leotiomycetes</taxon>
        <taxon>Helotiales</taxon>
        <taxon>Ploettnerulaceae</taxon>
        <taxon>Cadophora</taxon>
    </lineage>
</organism>
<sequence length="183" mass="20164">MTLYSADSTVSLVEDDSSLIPILEPCIAFDFSPYDPPSTNSSFTNPSGAEVEDDSDLSWMVPFAEVEDRSAWVPSAVALGVAVLAAAAAWVFWAPYMVWPSRGVGCYHQQTSITRLIHMQRKHDHWPLATTMASDLQPPCEPLIHHMVLALHPFSSVCMTANQDQIWVGPLRFASSTCINVKL</sequence>
<accession>A0A8H7TL36</accession>
<keyword evidence="1" id="KW-0812">Transmembrane</keyword>
<keyword evidence="1" id="KW-1133">Transmembrane helix</keyword>
<reference evidence="2" key="1">
    <citation type="submission" date="2021-02" db="EMBL/GenBank/DDBJ databases">
        <title>Genome sequence Cadophora malorum strain M34.</title>
        <authorList>
            <person name="Stefanovic E."/>
            <person name="Vu D."/>
            <person name="Scully C."/>
            <person name="Dijksterhuis J."/>
            <person name="Roader J."/>
            <person name="Houbraken J."/>
        </authorList>
    </citation>
    <scope>NUCLEOTIDE SEQUENCE</scope>
    <source>
        <strain evidence="2">M34</strain>
    </source>
</reference>
<gene>
    <name evidence="2" type="ORF">IFR04_006129</name>
</gene>
<dbReference type="OrthoDB" id="10586815at2759"/>
<name>A0A8H7TL36_9HELO</name>
<evidence type="ECO:0000313" key="3">
    <source>
        <dbReference type="Proteomes" id="UP000664132"/>
    </source>
</evidence>
<dbReference type="EMBL" id="JAFJYH010000078">
    <property type="protein sequence ID" value="KAG4420743.1"/>
    <property type="molecule type" value="Genomic_DNA"/>
</dbReference>
<evidence type="ECO:0000313" key="2">
    <source>
        <dbReference type="EMBL" id="KAG4420743.1"/>
    </source>
</evidence>
<feature type="transmembrane region" description="Helical" evidence="1">
    <location>
        <begin position="71"/>
        <end position="93"/>
    </location>
</feature>
<keyword evidence="3" id="KW-1185">Reference proteome</keyword>
<dbReference type="Proteomes" id="UP000664132">
    <property type="component" value="Unassembled WGS sequence"/>
</dbReference>
<proteinExistence type="predicted"/>
<evidence type="ECO:0000256" key="1">
    <source>
        <dbReference type="SAM" id="Phobius"/>
    </source>
</evidence>
<comment type="caution">
    <text evidence="2">The sequence shown here is derived from an EMBL/GenBank/DDBJ whole genome shotgun (WGS) entry which is preliminary data.</text>
</comment>
<evidence type="ECO:0008006" key="4">
    <source>
        <dbReference type="Google" id="ProtNLM"/>
    </source>
</evidence>
<keyword evidence="1" id="KW-0472">Membrane</keyword>
<dbReference type="AlphaFoldDB" id="A0A8H7TL36"/>